<dbReference type="InterPro" id="IPR003006">
    <property type="entry name" value="Ig/MHC_CS"/>
</dbReference>
<dbReference type="GO" id="GO:0006955">
    <property type="term" value="P:immune response"/>
    <property type="evidence" value="ECO:0007669"/>
    <property type="project" value="TreeGrafter"/>
</dbReference>
<evidence type="ECO:0000259" key="5">
    <source>
        <dbReference type="PROSITE" id="PS50835"/>
    </source>
</evidence>
<evidence type="ECO:0000313" key="7">
    <source>
        <dbReference type="Proteomes" id="UP001279410"/>
    </source>
</evidence>
<evidence type="ECO:0000256" key="2">
    <source>
        <dbReference type="ARBA" id="ARBA00023319"/>
    </source>
</evidence>
<comment type="caution">
    <text evidence="6">The sequence shown here is derived from an EMBL/GenBank/DDBJ whole genome shotgun (WGS) entry which is preliminary data.</text>
</comment>
<dbReference type="InterPro" id="IPR050208">
    <property type="entry name" value="MHC_class-I_related"/>
</dbReference>
<dbReference type="EMBL" id="BRZM01005476">
    <property type="protein sequence ID" value="GLD64016.1"/>
    <property type="molecule type" value="Genomic_DNA"/>
</dbReference>
<dbReference type="SMART" id="SM00407">
    <property type="entry name" value="IGc1"/>
    <property type="match status" value="1"/>
</dbReference>
<dbReference type="SUPFAM" id="SSF54452">
    <property type="entry name" value="MHC antigen-recognition domain"/>
    <property type="match status" value="1"/>
</dbReference>
<organism evidence="6 7">
    <name type="scientific">Lates japonicus</name>
    <name type="common">Japanese lates</name>
    <dbReference type="NCBI Taxonomy" id="270547"/>
    <lineage>
        <taxon>Eukaryota</taxon>
        <taxon>Metazoa</taxon>
        <taxon>Chordata</taxon>
        <taxon>Craniata</taxon>
        <taxon>Vertebrata</taxon>
        <taxon>Euteleostomi</taxon>
        <taxon>Actinopterygii</taxon>
        <taxon>Neopterygii</taxon>
        <taxon>Teleostei</taxon>
        <taxon>Neoteleostei</taxon>
        <taxon>Acanthomorphata</taxon>
        <taxon>Carangaria</taxon>
        <taxon>Carangaria incertae sedis</taxon>
        <taxon>Centropomidae</taxon>
        <taxon>Lates</taxon>
    </lineage>
</organism>
<dbReference type="Proteomes" id="UP001279410">
    <property type="component" value="Unassembled WGS sequence"/>
</dbReference>
<dbReference type="InterPro" id="IPR003597">
    <property type="entry name" value="Ig_C1-set"/>
</dbReference>
<keyword evidence="4" id="KW-0472">Membrane</keyword>
<dbReference type="InterPro" id="IPR013783">
    <property type="entry name" value="Ig-like_fold"/>
</dbReference>
<dbReference type="InterPro" id="IPR011161">
    <property type="entry name" value="MHC_I-like_Ag-recog"/>
</dbReference>
<evidence type="ECO:0000313" key="6">
    <source>
        <dbReference type="EMBL" id="GLD64016.1"/>
    </source>
</evidence>
<evidence type="ECO:0000256" key="4">
    <source>
        <dbReference type="SAM" id="Phobius"/>
    </source>
</evidence>
<keyword evidence="7" id="KW-1185">Reference proteome</keyword>
<dbReference type="PANTHER" id="PTHR16675:SF193">
    <property type="entry name" value="LOC571647 PROTEIN-RELATED"/>
    <property type="match status" value="1"/>
</dbReference>
<dbReference type="AlphaFoldDB" id="A0AAD3N1K1"/>
<feature type="transmembrane region" description="Helical" evidence="4">
    <location>
        <begin position="215"/>
        <end position="236"/>
    </location>
</feature>
<name>A0AAD3N1K1_LATJO</name>
<dbReference type="Gene3D" id="3.30.500.10">
    <property type="entry name" value="MHC class I-like antigen recognition-like"/>
    <property type="match status" value="1"/>
</dbReference>
<dbReference type="InterPro" id="IPR011162">
    <property type="entry name" value="MHC_I/II-like_Ag-recog"/>
</dbReference>
<dbReference type="GO" id="GO:0009897">
    <property type="term" value="C:external side of plasma membrane"/>
    <property type="evidence" value="ECO:0007669"/>
    <property type="project" value="TreeGrafter"/>
</dbReference>
<feature type="region of interest" description="Disordered" evidence="3">
    <location>
        <begin position="313"/>
        <end position="335"/>
    </location>
</feature>
<keyword evidence="1" id="KW-0325">Glycoprotein</keyword>
<evidence type="ECO:0000256" key="3">
    <source>
        <dbReference type="SAM" id="MobiDB-lite"/>
    </source>
</evidence>
<dbReference type="InterPro" id="IPR007110">
    <property type="entry name" value="Ig-like_dom"/>
</dbReference>
<dbReference type="Gene3D" id="2.60.40.10">
    <property type="entry name" value="Immunoglobulins"/>
    <property type="match status" value="1"/>
</dbReference>
<dbReference type="Pfam" id="PF07654">
    <property type="entry name" value="C1-set"/>
    <property type="match status" value="1"/>
</dbReference>
<dbReference type="GO" id="GO:0005615">
    <property type="term" value="C:extracellular space"/>
    <property type="evidence" value="ECO:0007669"/>
    <property type="project" value="TreeGrafter"/>
</dbReference>
<keyword evidence="4" id="KW-0812">Transmembrane</keyword>
<gene>
    <name evidence="6" type="ORF">AKAME5_002924600</name>
</gene>
<dbReference type="PROSITE" id="PS50835">
    <property type="entry name" value="IG_LIKE"/>
    <property type="match status" value="1"/>
</dbReference>
<dbReference type="InterPro" id="IPR036179">
    <property type="entry name" value="Ig-like_dom_sf"/>
</dbReference>
<protein>
    <submittedName>
        <fullName evidence="6">Class I histocompatibility antigen, F10 alpha chain-like isoform X1</fullName>
    </submittedName>
</protein>
<evidence type="ECO:0000256" key="1">
    <source>
        <dbReference type="ARBA" id="ARBA00023180"/>
    </source>
</evidence>
<dbReference type="SUPFAM" id="SSF48726">
    <property type="entry name" value="Immunoglobulin"/>
    <property type="match status" value="1"/>
</dbReference>
<sequence length="335" mass="37527">MFVLLGTRLTVNGERHSLTYIYTALSKPVGLPGIHEFTAMGLLDGRMIDYFDSDNPKKVPKEKWMEERLPKDYWEKGTQSRQSKQQWFKVNIGILKDRMRQNDSAKPEVYLFAKDSRVETNTIVTCLATGFYPKDIILKIKRGDRVLTKEDGLVTLGVRPNGDDTYQRRDSVEILKTDKSKYTCEVIHEASNVWVKRDWNQECPEPGYGNGSGGIIGGLLVFIVLVAVVLIVLWRLGYIVSKCSRRETGSQGANTQRTVTASAVPLLNTNSQDGNNLTRVTVLTTDTTPLMNGDSQGTSPKTTLSRMEVVQTRSEVSTDTNHVPGPPQCLRLGRQ</sequence>
<feature type="domain" description="Ig-like" evidence="5">
    <location>
        <begin position="107"/>
        <end position="200"/>
    </location>
</feature>
<proteinExistence type="predicted"/>
<dbReference type="Pfam" id="PF00129">
    <property type="entry name" value="MHC_I"/>
    <property type="match status" value="1"/>
</dbReference>
<accession>A0AAD3N1K1</accession>
<dbReference type="PANTHER" id="PTHR16675">
    <property type="entry name" value="MHC CLASS I-RELATED"/>
    <property type="match status" value="1"/>
</dbReference>
<dbReference type="PROSITE" id="PS00290">
    <property type="entry name" value="IG_MHC"/>
    <property type="match status" value="1"/>
</dbReference>
<keyword evidence="2" id="KW-0393">Immunoglobulin domain</keyword>
<keyword evidence="4" id="KW-1133">Transmembrane helix</keyword>
<reference evidence="6" key="1">
    <citation type="submission" date="2022-08" db="EMBL/GenBank/DDBJ databases">
        <title>Genome sequencing of akame (Lates japonicus).</title>
        <authorList>
            <person name="Hashiguchi Y."/>
            <person name="Takahashi H."/>
        </authorList>
    </citation>
    <scope>NUCLEOTIDE SEQUENCE</scope>
    <source>
        <strain evidence="6">Kochi</strain>
    </source>
</reference>
<dbReference type="InterPro" id="IPR037055">
    <property type="entry name" value="MHC_I-like_Ag-recog_sf"/>
</dbReference>